<evidence type="ECO:0000259" key="1">
    <source>
        <dbReference type="Pfam" id="PF20283"/>
    </source>
</evidence>
<evidence type="ECO:0000313" key="3">
    <source>
        <dbReference type="Proteomes" id="UP000051307"/>
    </source>
</evidence>
<name>A0A0R1VER6_9LACO</name>
<dbReference type="OrthoDB" id="2786695at2"/>
<dbReference type="RefSeq" id="WP_025014993.1">
    <property type="nucleotide sequence ID" value="NZ_AZFU01000025.1"/>
</dbReference>
<evidence type="ECO:0000313" key="2">
    <source>
        <dbReference type="EMBL" id="KRM03839.1"/>
    </source>
</evidence>
<reference evidence="2 3" key="1">
    <citation type="journal article" date="2015" name="Genome Announc.">
        <title>Expanding the biotechnology potential of lactobacilli through comparative genomics of 213 strains and associated genera.</title>
        <authorList>
            <person name="Sun Z."/>
            <person name="Harris H.M."/>
            <person name="McCann A."/>
            <person name="Guo C."/>
            <person name="Argimon S."/>
            <person name="Zhang W."/>
            <person name="Yang X."/>
            <person name="Jeffery I.B."/>
            <person name="Cooney J.C."/>
            <person name="Kagawa T.F."/>
            <person name="Liu W."/>
            <person name="Song Y."/>
            <person name="Salvetti E."/>
            <person name="Wrobel A."/>
            <person name="Rasinkangas P."/>
            <person name="Parkhill J."/>
            <person name="Rea M.C."/>
            <person name="O'Sullivan O."/>
            <person name="Ritari J."/>
            <person name="Douillard F.P."/>
            <person name="Paul Ross R."/>
            <person name="Yang R."/>
            <person name="Briner A.E."/>
            <person name="Felis G.E."/>
            <person name="de Vos W.M."/>
            <person name="Barrangou R."/>
            <person name="Klaenhammer T.R."/>
            <person name="Caufield P.W."/>
            <person name="Cui Y."/>
            <person name="Zhang H."/>
            <person name="O'Toole P.W."/>
        </authorList>
    </citation>
    <scope>NUCLEOTIDE SEQUENCE [LARGE SCALE GENOMIC DNA]</scope>
    <source>
        <strain evidence="2 3">DSM 16761</strain>
    </source>
</reference>
<dbReference type="PATRIC" id="fig|1423767.3.peg.1046"/>
<dbReference type="eggNOG" id="ENOG5031ZZQ">
    <property type="taxonomic scope" value="Bacteria"/>
</dbReference>
<dbReference type="InterPro" id="IPR046913">
    <property type="entry name" value="ABC-3C_CTD7"/>
</dbReference>
<accession>A0A0R1VER6</accession>
<dbReference type="AlphaFoldDB" id="A0A0R1VER6"/>
<feature type="domain" description="ABC-three component systems C-terminal" evidence="1">
    <location>
        <begin position="256"/>
        <end position="378"/>
    </location>
</feature>
<proteinExistence type="predicted"/>
<organism evidence="2 3">
    <name type="scientific">Lactobacillus kitasatonis DSM 16761 = JCM 1039</name>
    <dbReference type="NCBI Taxonomy" id="1423767"/>
    <lineage>
        <taxon>Bacteria</taxon>
        <taxon>Bacillati</taxon>
        <taxon>Bacillota</taxon>
        <taxon>Bacilli</taxon>
        <taxon>Lactobacillales</taxon>
        <taxon>Lactobacillaceae</taxon>
        <taxon>Lactobacillus</taxon>
    </lineage>
</organism>
<gene>
    <name evidence="2" type="ORF">FC59_GL001011</name>
</gene>
<sequence>MTESHQASQQMLGYLYQVVYALYLIISCEDNNDQIGIERFDDVSFEKDGTPKELIQLKHHITPGKLTDSSVDLWRTLKVWMDSKDILEEDTKLLLITTASAPKGSVAYLLKADEQVRNYKDAYCKLMNVAKKSKNNAILNACNAFKKLDQSEGLKLVKRIIVLDGATDITDTDSKIKSYLEIAVKPKYEDEVLIALKGWWFQQCIIGLRSPELKLISKNEVTREIQQLVKKYDIDYLPIDSDINSLRYGVNKDSTYVKQLGLLKIDDEDILESAASDYVKADAQRSKWIREDPSLADELGEYDRNLIDRWHRLFLNMKMELAADPDKIKAGRRLYGKTMTQDFPIRANCREQFIMCGSYQKLSDNLKVGWHKDYHKLLKGHESSNGKME</sequence>
<dbReference type="Pfam" id="PF20283">
    <property type="entry name" value="CTD7"/>
    <property type="match status" value="1"/>
</dbReference>
<protein>
    <recommendedName>
        <fullName evidence="1">ABC-three component systems C-terminal domain-containing protein</fullName>
    </recommendedName>
</protein>
<dbReference type="EMBL" id="AZFU01000025">
    <property type="protein sequence ID" value="KRM03839.1"/>
    <property type="molecule type" value="Genomic_DNA"/>
</dbReference>
<comment type="caution">
    <text evidence="2">The sequence shown here is derived from an EMBL/GenBank/DDBJ whole genome shotgun (WGS) entry which is preliminary data.</text>
</comment>
<dbReference type="Proteomes" id="UP000051307">
    <property type="component" value="Unassembled WGS sequence"/>
</dbReference>